<dbReference type="PANTHER" id="PTHR42684">
    <property type="entry name" value="ADENOSYLMETHIONINE-8-AMINO-7-OXONONANOATE AMINOTRANSFERASE"/>
    <property type="match status" value="1"/>
</dbReference>
<organism evidence="7 8">
    <name type="scientific">Eruca vesicaria subsp. sativa</name>
    <name type="common">Garden rocket</name>
    <name type="synonym">Eruca sativa</name>
    <dbReference type="NCBI Taxonomy" id="29727"/>
    <lineage>
        <taxon>Eukaryota</taxon>
        <taxon>Viridiplantae</taxon>
        <taxon>Streptophyta</taxon>
        <taxon>Embryophyta</taxon>
        <taxon>Tracheophyta</taxon>
        <taxon>Spermatophyta</taxon>
        <taxon>Magnoliopsida</taxon>
        <taxon>eudicotyledons</taxon>
        <taxon>Gunneridae</taxon>
        <taxon>Pentapetalae</taxon>
        <taxon>rosids</taxon>
        <taxon>malvids</taxon>
        <taxon>Brassicales</taxon>
        <taxon>Brassicaceae</taxon>
        <taxon>Brassiceae</taxon>
        <taxon>Eruca</taxon>
    </lineage>
</organism>
<keyword evidence="3" id="KW-0808">Transferase</keyword>
<keyword evidence="8" id="KW-1185">Reference proteome</keyword>
<comment type="caution">
    <text evidence="7">The sequence shown here is derived from an EMBL/GenBank/DDBJ whole genome shotgun (WGS) entry which is preliminary data.</text>
</comment>
<reference evidence="7 8" key="1">
    <citation type="submission" date="2022-03" db="EMBL/GenBank/DDBJ databases">
        <authorList>
            <person name="Macdonald S."/>
            <person name="Ahmed S."/>
            <person name="Newling K."/>
        </authorList>
    </citation>
    <scope>NUCLEOTIDE SEQUENCE [LARGE SCALE GENOMIC DNA]</scope>
</reference>
<keyword evidence="5" id="KW-0663">Pyridoxal phosphate</keyword>
<sequence>MNRFRRILETAGCISNQPLVEPKIQRRKHPLDRWLHVPLQSVESELCRTGMLLLLHSTCLVRGSLLQGHHPRSKQLLGQFYMVYCLGGNEPRLVSAAVEQLKTLPFYHSFWNRTTKPSLDLAKDLLNMFTANKMAKAFLTNSGSEANDNQVKLVWYYNNALGRLEKKKFIARKKSYHGSTLISASLSGYDQSSSSIEVPMILFFRNKCNPFYFDFNLGTVCLGETEEEFSTRLAKNLEDLIIKEGPETIMLASKYNTNVFLLDWLVLFAGGVMGRSMSEKAGAAFSEAQWQELERQRNIFKY</sequence>
<dbReference type="InterPro" id="IPR015424">
    <property type="entry name" value="PyrdxlP-dep_Trfase"/>
</dbReference>
<comment type="similarity">
    <text evidence="5">Belongs to the class-III pyridoxal-phosphate-dependent aminotransferase family.</text>
</comment>
<dbReference type="GO" id="GO:0048731">
    <property type="term" value="P:system development"/>
    <property type="evidence" value="ECO:0007669"/>
    <property type="project" value="UniProtKB-ARBA"/>
</dbReference>
<feature type="domain" description="QLQ" evidence="6">
    <location>
        <begin position="284"/>
        <end position="302"/>
    </location>
</feature>
<dbReference type="InterPro" id="IPR005814">
    <property type="entry name" value="Aminotrans_3"/>
</dbReference>
<dbReference type="PROSITE" id="PS51666">
    <property type="entry name" value="QLQ"/>
    <property type="match status" value="1"/>
</dbReference>
<keyword evidence="2" id="KW-0032">Aminotransferase</keyword>
<dbReference type="EMBL" id="CAKOAT010242266">
    <property type="protein sequence ID" value="CAH8358141.1"/>
    <property type="molecule type" value="Genomic_DNA"/>
</dbReference>
<evidence type="ECO:0000256" key="5">
    <source>
        <dbReference type="RuleBase" id="RU003560"/>
    </source>
</evidence>
<evidence type="ECO:0000259" key="6">
    <source>
        <dbReference type="PROSITE" id="PS51666"/>
    </source>
</evidence>
<evidence type="ECO:0000256" key="1">
    <source>
        <dbReference type="ARBA" id="ARBA00004123"/>
    </source>
</evidence>
<evidence type="ECO:0000313" key="8">
    <source>
        <dbReference type="Proteomes" id="UP001642260"/>
    </source>
</evidence>
<dbReference type="AlphaFoldDB" id="A0ABC8KI13"/>
<proteinExistence type="inferred from homology"/>
<dbReference type="InterPro" id="IPR015421">
    <property type="entry name" value="PyrdxlP-dep_Trfase_major"/>
</dbReference>
<evidence type="ECO:0000256" key="4">
    <source>
        <dbReference type="ARBA" id="ARBA00023242"/>
    </source>
</evidence>
<dbReference type="Gene3D" id="3.40.640.10">
    <property type="entry name" value="Type I PLP-dependent aspartate aminotransferase-like (Major domain)"/>
    <property type="match status" value="1"/>
</dbReference>
<dbReference type="GO" id="GO:0005634">
    <property type="term" value="C:nucleus"/>
    <property type="evidence" value="ECO:0007669"/>
    <property type="project" value="UniProtKB-SubCell"/>
</dbReference>
<keyword evidence="4" id="KW-0539">Nucleus</keyword>
<gene>
    <name evidence="7" type="ORF">ERUC_LOCUS23897</name>
</gene>
<dbReference type="Proteomes" id="UP001642260">
    <property type="component" value="Unassembled WGS sequence"/>
</dbReference>
<name>A0ABC8KI13_ERUVS</name>
<comment type="subcellular location">
    <subcellularLocation>
        <location evidence="1">Nucleus</location>
    </subcellularLocation>
</comment>
<evidence type="ECO:0000256" key="2">
    <source>
        <dbReference type="ARBA" id="ARBA00022576"/>
    </source>
</evidence>
<evidence type="ECO:0000313" key="7">
    <source>
        <dbReference type="EMBL" id="CAH8358141.1"/>
    </source>
</evidence>
<dbReference type="PANTHER" id="PTHR42684:SF3">
    <property type="entry name" value="ADENOSYLMETHIONINE-8-AMINO-7-OXONONANOATE AMINOTRANSFERASE"/>
    <property type="match status" value="1"/>
</dbReference>
<dbReference type="GO" id="GO:0008483">
    <property type="term" value="F:transaminase activity"/>
    <property type="evidence" value="ECO:0007669"/>
    <property type="project" value="UniProtKB-KW"/>
</dbReference>
<dbReference type="SUPFAM" id="SSF53383">
    <property type="entry name" value="PLP-dependent transferases"/>
    <property type="match status" value="1"/>
</dbReference>
<dbReference type="InterPro" id="IPR014978">
    <property type="entry name" value="Gln-Leu-Gln_QLQ"/>
</dbReference>
<accession>A0ABC8KI13</accession>
<evidence type="ECO:0000256" key="3">
    <source>
        <dbReference type="ARBA" id="ARBA00022679"/>
    </source>
</evidence>
<protein>
    <recommendedName>
        <fullName evidence="6">QLQ domain-containing protein</fullName>
    </recommendedName>
</protein>
<dbReference type="Pfam" id="PF00202">
    <property type="entry name" value="Aminotran_3"/>
    <property type="match status" value="1"/>
</dbReference>